<sequence>MAAKRQQLLDFAVLGLLHEAPMHGYEVRKRLDLAIGPFRALSFGTLYPALRGLVAEGYLSERAAATPTTSRRPRIVYQLTPLGRERFAELARGADEAAYDDEGFALRVAFFSRTEGSVRLRILEGRRARLEERLATLREEHGSGDTWSRLLTRHTEESLQRDLRWLADLIAAERGSPVHPGTLTDPSHPAFQAPGRATT</sequence>
<keyword evidence="4" id="KW-1185">Reference proteome</keyword>
<dbReference type="InterPro" id="IPR052509">
    <property type="entry name" value="Metal_resp_DNA-bind_regulator"/>
</dbReference>
<dbReference type="RefSeq" id="WP_344087452.1">
    <property type="nucleotide sequence ID" value="NZ_BAAAPO010000047.1"/>
</dbReference>
<gene>
    <name evidence="3" type="ORF">GCM10009811_30710</name>
</gene>
<dbReference type="PANTHER" id="PTHR33169">
    <property type="entry name" value="PADR-FAMILY TRANSCRIPTIONAL REGULATOR"/>
    <property type="match status" value="1"/>
</dbReference>
<dbReference type="InterPro" id="IPR036390">
    <property type="entry name" value="WH_DNA-bd_sf"/>
</dbReference>
<evidence type="ECO:0000313" key="4">
    <source>
        <dbReference type="Proteomes" id="UP001499938"/>
    </source>
</evidence>
<proteinExistence type="predicted"/>
<evidence type="ECO:0000313" key="3">
    <source>
        <dbReference type="EMBL" id="GAA1804992.1"/>
    </source>
</evidence>
<dbReference type="Gene3D" id="1.10.10.10">
    <property type="entry name" value="Winged helix-like DNA-binding domain superfamily/Winged helix DNA-binding domain"/>
    <property type="match status" value="1"/>
</dbReference>
<comment type="caution">
    <text evidence="3">The sequence shown here is derived from an EMBL/GenBank/DDBJ whole genome shotgun (WGS) entry which is preliminary data.</text>
</comment>
<dbReference type="SUPFAM" id="SSF46785">
    <property type="entry name" value="Winged helix' DNA-binding domain"/>
    <property type="match status" value="1"/>
</dbReference>
<reference evidence="3 4" key="1">
    <citation type="journal article" date="2019" name="Int. J. Syst. Evol. Microbiol.">
        <title>The Global Catalogue of Microorganisms (GCM) 10K type strain sequencing project: providing services to taxonomists for standard genome sequencing and annotation.</title>
        <authorList>
            <consortium name="The Broad Institute Genomics Platform"/>
            <consortium name="The Broad Institute Genome Sequencing Center for Infectious Disease"/>
            <person name="Wu L."/>
            <person name="Ma J."/>
        </authorList>
    </citation>
    <scope>NUCLEOTIDE SEQUENCE [LARGE SCALE GENOMIC DNA]</scope>
    <source>
        <strain evidence="3 4">JCM 15592</strain>
    </source>
</reference>
<dbReference type="EMBL" id="BAAAPO010000047">
    <property type="protein sequence ID" value="GAA1804992.1"/>
    <property type="molecule type" value="Genomic_DNA"/>
</dbReference>
<protein>
    <submittedName>
        <fullName evidence="3">PadR family transcriptional regulator</fullName>
    </submittedName>
</protein>
<organism evidence="3 4">
    <name type="scientific">Nostocoides veronense</name>
    <dbReference type="NCBI Taxonomy" id="330836"/>
    <lineage>
        <taxon>Bacteria</taxon>
        <taxon>Bacillati</taxon>
        <taxon>Actinomycetota</taxon>
        <taxon>Actinomycetes</taxon>
        <taxon>Micrococcales</taxon>
        <taxon>Intrasporangiaceae</taxon>
        <taxon>Nostocoides</taxon>
    </lineage>
</organism>
<feature type="domain" description="Transcription regulator PadR N-terminal" evidence="2">
    <location>
        <begin position="13"/>
        <end position="89"/>
    </location>
</feature>
<evidence type="ECO:0000259" key="2">
    <source>
        <dbReference type="Pfam" id="PF03551"/>
    </source>
</evidence>
<dbReference type="Pfam" id="PF03551">
    <property type="entry name" value="PadR"/>
    <property type="match status" value="1"/>
</dbReference>
<feature type="region of interest" description="Disordered" evidence="1">
    <location>
        <begin position="177"/>
        <end position="199"/>
    </location>
</feature>
<dbReference type="InterPro" id="IPR036388">
    <property type="entry name" value="WH-like_DNA-bd_sf"/>
</dbReference>
<dbReference type="Proteomes" id="UP001499938">
    <property type="component" value="Unassembled WGS sequence"/>
</dbReference>
<dbReference type="InterPro" id="IPR005149">
    <property type="entry name" value="Tscrpt_reg_PadR_N"/>
</dbReference>
<dbReference type="PANTHER" id="PTHR33169:SF26">
    <property type="entry name" value="CONSERVED PROTEIN"/>
    <property type="match status" value="1"/>
</dbReference>
<name>A0ABN2M047_9MICO</name>
<accession>A0ABN2M047</accession>
<evidence type="ECO:0000256" key="1">
    <source>
        <dbReference type="SAM" id="MobiDB-lite"/>
    </source>
</evidence>